<feature type="transmembrane region" description="Helical" evidence="10">
    <location>
        <begin position="159"/>
        <end position="180"/>
    </location>
</feature>
<feature type="transmembrane region" description="Helical" evidence="10">
    <location>
        <begin position="441"/>
        <end position="464"/>
    </location>
</feature>
<evidence type="ECO:0000256" key="1">
    <source>
        <dbReference type="ARBA" id="ARBA00004651"/>
    </source>
</evidence>
<keyword evidence="5 10" id="KW-0812">Transmembrane</keyword>
<proteinExistence type="predicted"/>
<feature type="transmembrane region" description="Helical" evidence="10">
    <location>
        <begin position="217"/>
        <end position="239"/>
    </location>
</feature>
<comment type="subcellular location">
    <subcellularLocation>
        <location evidence="1">Cell membrane</location>
        <topology evidence="1">Multi-pass membrane protein</topology>
    </subcellularLocation>
</comment>
<feature type="transmembrane region" description="Helical" evidence="10">
    <location>
        <begin position="417"/>
        <end position="435"/>
    </location>
</feature>
<evidence type="ECO:0000256" key="8">
    <source>
        <dbReference type="ARBA" id="ARBA00023136"/>
    </source>
</evidence>
<dbReference type="NCBIfam" id="TIGR00797">
    <property type="entry name" value="matE"/>
    <property type="match status" value="1"/>
</dbReference>
<name>A0ABR7M876_9BACT</name>
<dbReference type="PANTHER" id="PTHR43298:SF2">
    <property type="entry name" value="FMN_FAD EXPORTER YEEO-RELATED"/>
    <property type="match status" value="1"/>
</dbReference>
<feature type="transmembrane region" description="Helical" evidence="10">
    <location>
        <begin position="192"/>
        <end position="211"/>
    </location>
</feature>
<evidence type="ECO:0000256" key="2">
    <source>
        <dbReference type="ARBA" id="ARBA00022448"/>
    </source>
</evidence>
<dbReference type="InterPro" id="IPR050222">
    <property type="entry name" value="MATE_MdtK"/>
</dbReference>
<evidence type="ECO:0000256" key="6">
    <source>
        <dbReference type="ARBA" id="ARBA00022989"/>
    </source>
</evidence>
<organism evidence="11 12">
    <name type="scientific">Flavihumibacter stibioxidans</name>
    <dbReference type="NCBI Taxonomy" id="1834163"/>
    <lineage>
        <taxon>Bacteria</taxon>
        <taxon>Pseudomonadati</taxon>
        <taxon>Bacteroidota</taxon>
        <taxon>Chitinophagia</taxon>
        <taxon>Chitinophagales</taxon>
        <taxon>Chitinophagaceae</taxon>
        <taxon>Flavihumibacter</taxon>
    </lineage>
</organism>
<comment type="caution">
    <text evidence="11">The sequence shown here is derived from an EMBL/GenBank/DDBJ whole genome shotgun (WGS) entry which is preliminary data.</text>
</comment>
<dbReference type="PIRSF" id="PIRSF006603">
    <property type="entry name" value="DinF"/>
    <property type="match status" value="1"/>
</dbReference>
<dbReference type="EMBL" id="MBUA01000012">
    <property type="protein sequence ID" value="MBC6491221.1"/>
    <property type="molecule type" value="Genomic_DNA"/>
</dbReference>
<dbReference type="Proteomes" id="UP000765802">
    <property type="component" value="Unassembled WGS sequence"/>
</dbReference>
<dbReference type="CDD" id="cd13139">
    <property type="entry name" value="MATE_like_14"/>
    <property type="match status" value="1"/>
</dbReference>
<keyword evidence="12" id="KW-1185">Reference proteome</keyword>
<evidence type="ECO:0000256" key="10">
    <source>
        <dbReference type="SAM" id="Phobius"/>
    </source>
</evidence>
<evidence type="ECO:0000256" key="7">
    <source>
        <dbReference type="ARBA" id="ARBA00023065"/>
    </source>
</evidence>
<reference evidence="11 12" key="1">
    <citation type="submission" date="2016-07" db="EMBL/GenBank/DDBJ databases">
        <title>Genome analysis of Flavihumibacter stibioxidans YS-17.</title>
        <authorList>
            <person name="Shi K."/>
            <person name="Han Y."/>
            <person name="Wang G."/>
        </authorList>
    </citation>
    <scope>NUCLEOTIDE SEQUENCE [LARGE SCALE GENOMIC DNA]</scope>
    <source>
        <strain evidence="11 12">YS-17</strain>
    </source>
</reference>
<gene>
    <name evidence="11" type="ORF">BC349_09270</name>
</gene>
<dbReference type="RefSeq" id="WP_187256535.1">
    <property type="nucleotide sequence ID" value="NZ_JBHULF010000014.1"/>
</dbReference>
<feature type="transmembrane region" description="Helical" evidence="10">
    <location>
        <begin position="121"/>
        <end position="139"/>
    </location>
</feature>
<keyword evidence="2" id="KW-0813">Transport</keyword>
<feature type="transmembrane region" description="Helical" evidence="10">
    <location>
        <begin position="82"/>
        <end position="101"/>
    </location>
</feature>
<keyword evidence="6 10" id="KW-1133">Transmembrane helix</keyword>
<evidence type="ECO:0000313" key="12">
    <source>
        <dbReference type="Proteomes" id="UP000765802"/>
    </source>
</evidence>
<feature type="transmembrane region" description="Helical" evidence="10">
    <location>
        <begin position="265"/>
        <end position="286"/>
    </location>
</feature>
<evidence type="ECO:0000256" key="4">
    <source>
        <dbReference type="ARBA" id="ARBA00022475"/>
    </source>
</evidence>
<keyword evidence="7" id="KW-0406">Ion transport</keyword>
<keyword evidence="8 10" id="KW-0472">Membrane</keyword>
<feature type="transmembrane region" description="Helical" evidence="10">
    <location>
        <begin position="37"/>
        <end position="62"/>
    </location>
</feature>
<dbReference type="PANTHER" id="PTHR43298">
    <property type="entry name" value="MULTIDRUG RESISTANCE PROTEIN NORM-RELATED"/>
    <property type="match status" value="1"/>
</dbReference>
<sequence length="474" mass="51258">MRNESSITLRVGYVYNLVKSALRGDVQDYTSGSIRRAVFLLAIPMILEMGMESVFAVVDLYFVGQLPDSRHNIQTVGLTESVLSLVYALAIGISMAATAMVARRIGEKDEKAAGHAAMQSLWLALAITLVVSLSGIFLAPDILRWMGAEPETVALGTPYTRLMMGGSVVIMLLFLINGIFRGAGDASMAMRSLWIANIANIILCPMLILGWGPFPALGLFGAALATTIGRGIGVLYQLYHLFSGKSQVKIALSDWRPDWPIIRSLVNVATPGTAQFIIGSGSWIFLAKLVAETGQSAASAGYQTAIRILIFFLLPAWGMANAAATLVGQNLGAKQPERAASSVLVTARYNAVFMVIVMLFFLAGADWVVGFFSHEPDVKRIGVLALRIMSAGYIFYGIGMVMANAFNGAGDTKTPTWINLFGFWFFQIPLAYLLAKTYGLGPLGVFIAIPVAETAITIAAWLMFRRGKWKETKI</sequence>
<dbReference type="InterPro" id="IPR002528">
    <property type="entry name" value="MATE_fam"/>
</dbReference>
<feature type="transmembrane region" description="Helical" evidence="10">
    <location>
        <begin position="349"/>
        <end position="372"/>
    </location>
</feature>
<keyword evidence="4" id="KW-1003">Cell membrane</keyword>
<protein>
    <recommendedName>
        <fullName evidence="9">Multidrug-efflux transporter</fullName>
    </recommendedName>
</protein>
<evidence type="ECO:0000256" key="5">
    <source>
        <dbReference type="ARBA" id="ARBA00022692"/>
    </source>
</evidence>
<feature type="transmembrane region" description="Helical" evidence="10">
    <location>
        <begin position="384"/>
        <end position="405"/>
    </location>
</feature>
<evidence type="ECO:0000256" key="3">
    <source>
        <dbReference type="ARBA" id="ARBA00022449"/>
    </source>
</evidence>
<accession>A0ABR7M876</accession>
<evidence type="ECO:0000256" key="9">
    <source>
        <dbReference type="ARBA" id="ARBA00031636"/>
    </source>
</evidence>
<evidence type="ECO:0000313" key="11">
    <source>
        <dbReference type="EMBL" id="MBC6491221.1"/>
    </source>
</evidence>
<dbReference type="Pfam" id="PF01554">
    <property type="entry name" value="MatE"/>
    <property type="match status" value="2"/>
</dbReference>
<keyword evidence="3" id="KW-0050">Antiport</keyword>
<dbReference type="InterPro" id="IPR048279">
    <property type="entry name" value="MdtK-like"/>
</dbReference>
<feature type="transmembrane region" description="Helical" evidence="10">
    <location>
        <begin position="306"/>
        <end position="328"/>
    </location>
</feature>